<sequence>MPSTPAIEMRTVKDSLGLVDVGEEFYYGAQTERARRNFQISLPRDRMPVPLIYTLALIKEAAAIVNCQKGGINSKKCTAITQACKEIYGQKFDDQFPLSIWQTGSGTQTNMNVNEVIAGRATEILYGSKDNANDQVHPNDDVNCGQSSNDIFPTAMNICVAVETARNVVPSLERLRDSLREKSISFMKLIKIGRTHLQDAVPMTVGQELSAFVEQLNFSISSIKENLKSVCKLAVGGTAVGTGLNCPQGFDFALCEQINRLLKERSVKENMSVELKFQPARNKFAALAGHDALLQLSGSFNCVATVLLKLASDFALLSSGPSCGFGEFLLPSNEPGSSIMPGKINPTQCESMSMVSLQLMGNHFTVTMAASQGQLQLNVFKPLIAHSMLHSCQLIADAVRCFTEHCVRGLQINHSQLEKNVQHSLMLVTALTPYVGYDKSAEIANYARENGIPLREAALQTKMITAEEFDNFVRPEEMAFPMKKQENGENCLTLSQYSP</sequence>
<keyword evidence="7" id="KW-1185">Reference proteome</keyword>
<dbReference type="Pfam" id="PF10415">
    <property type="entry name" value="FumaraseC_C"/>
    <property type="match status" value="1"/>
</dbReference>
<feature type="domain" description="Fumarate lyase N-terminal" evidence="4">
    <location>
        <begin position="25"/>
        <end position="361"/>
    </location>
</feature>
<dbReference type="GO" id="GO:0006106">
    <property type="term" value="P:fumarate metabolic process"/>
    <property type="evidence" value="ECO:0007669"/>
    <property type="project" value="InterPro"/>
</dbReference>
<dbReference type="UniPathway" id="UPA00223">
    <property type="reaction ID" value="UER01007"/>
</dbReference>
<protein>
    <recommendedName>
        <fullName evidence="2">fumarate hydratase</fullName>
        <ecNumber evidence="2">4.2.1.2</ecNumber>
    </recommendedName>
</protein>
<dbReference type="EC" id="4.2.1.2" evidence="2"/>
<proteinExistence type="inferred from homology"/>
<dbReference type="GO" id="GO:0004333">
    <property type="term" value="F:fumarate hydratase activity"/>
    <property type="evidence" value="ECO:0007669"/>
    <property type="project" value="UniProtKB-EC"/>
</dbReference>
<dbReference type="InterPro" id="IPR000362">
    <property type="entry name" value="Fumarate_lyase_fam"/>
</dbReference>
<dbReference type="InterPro" id="IPR024083">
    <property type="entry name" value="Fumarase/histidase_N"/>
</dbReference>
<dbReference type="FunFam" id="1.10.275.10:FF:000001">
    <property type="entry name" value="Fumarate hydratase, mitochondrial"/>
    <property type="match status" value="1"/>
</dbReference>
<dbReference type="SUPFAM" id="SSF48557">
    <property type="entry name" value="L-aspartase-like"/>
    <property type="match status" value="1"/>
</dbReference>
<dbReference type="Gene3D" id="1.10.40.30">
    <property type="entry name" value="Fumarase/aspartase (C-terminal domain)"/>
    <property type="match status" value="1"/>
</dbReference>
<dbReference type="InterPro" id="IPR018951">
    <property type="entry name" value="Fumarase_C_C"/>
</dbReference>
<accession>A0A504YCS6</accession>
<dbReference type="HAMAP" id="MF_00743">
    <property type="entry name" value="FumaraseC"/>
    <property type="match status" value="1"/>
</dbReference>
<dbReference type="FunFam" id="1.10.40.30:FF:000002">
    <property type="entry name" value="Fumarate hydratase class II"/>
    <property type="match status" value="1"/>
</dbReference>
<dbReference type="FunFam" id="1.20.200.10:FF:000001">
    <property type="entry name" value="Fumarate hydratase, mitochondrial"/>
    <property type="match status" value="1"/>
</dbReference>
<dbReference type="Pfam" id="PF00206">
    <property type="entry name" value="Lyase_1"/>
    <property type="match status" value="1"/>
</dbReference>
<keyword evidence="3" id="KW-0456">Lyase</keyword>
<dbReference type="PROSITE" id="PS00163">
    <property type="entry name" value="FUMARATE_LYASES"/>
    <property type="match status" value="1"/>
</dbReference>
<name>A0A504YCS6_FASGI</name>
<comment type="caution">
    <text evidence="6">The sequence shown here is derived from an EMBL/GenBank/DDBJ whole genome shotgun (WGS) entry which is preliminary data.</text>
</comment>
<dbReference type="OrthoDB" id="1738025at2759"/>
<dbReference type="CDD" id="cd01362">
    <property type="entry name" value="Fumarase_classII"/>
    <property type="match status" value="1"/>
</dbReference>
<evidence type="ECO:0000313" key="7">
    <source>
        <dbReference type="Proteomes" id="UP000316759"/>
    </source>
</evidence>
<evidence type="ECO:0000313" key="6">
    <source>
        <dbReference type="EMBL" id="TPP58843.1"/>
    </source>
</evidence>
<evidence type="ECO:0000256" key="1">
    <source>
        <dbReference type="ARBA" id="ARBA00009084"/>
    </source>
</evidence>
<dbReference type="InterPro" id="IPR005677">
    <property type="entry name" value="Fum_hydII"/>
</dbReference>
<dbReference type="STRING" id="46835.A0A504YCS6"/>
<dbReference type="Gene3D" id="1.10.275.10">
    <property type="entry name" value="Fumarase/aspartase (N-terminal domain)"/>
    <property type="match status" value="1"/>
</dbReference>
<dbReference type="AlphaFoldDB" id="A0A504YCS6"/>
<evidence type="ECO:0000259" key="4">
    <source>
        <dbReference type="Pfam" id="PF00206"/>
    </source>
</evidence>
<dbReference type="GO" id="GO:0006099">
    <property type="term" value="P:tricarboxylic acid cycle"/>
    <property type="evidence" value="ECO:0007669"/>
    <property type="project" value="UniProtKB-UniPathway"/>
</dbReference>
<dbReference type="PANTHER" id="PTHR11444">
    <property type="entry name" value="ASPARTATEAMMONIA/ARGININOSUCCINATE/ADENYLOSUCCINATE LYASE"/>
    <property type="match status" value="1"/>
</dbReference>
<feature type="domain" description="Fumarase C C-terminal" evidence="5">
    <location>
        <begin position="427"/>
        <end position="479"/>
    </location>
</feature>
<dbReference type="PANTHER" id="PTHR11444:SF1">
    <property type="entry name" value="FUMARATE HYDRATASE, MITOCHONDRIAL"/>
    <property type="match status" value="1"/>
</dbReference>
<evidence type="ECO:0000256" key="2">
    <source>
        <dbReference type="ARBA" id="ARBA00012921"/>
    </source>
</evidence>
<reference evidence="6 7" key="1">
    <citation type="submission" date="2019-04" db="EMBL/GenBank/DDBJ databases">
        <title>Annotation for the trematode Fasciola gigantica.</title>
        <authorList>
            <person name="Choi Y.-J."/>
        </authorList>
    </citation>
    <scope>NUCLEOTIDE SEQUENCE [LARGE SCALE GENOMIC DNA]</scope>
    <source>
        <strain evidence="6">Uganda_cow_1</strain>
    </source>
</reference>
<gene>
    <name evidence="6" type="ORF">FGIG_03888</name>
</gene>
<dbReference type="Gene3D" id="1.20.200.10">
    <property type="entry name" value="Fumarase/aspartase (Central domain)"/>
    <property type="match status" value="1"/>
</dbReference>
<organism evidence="6 7">
    <name type="scientific">Fasciola gigantica</name>
    <name type="common">Giant liver fluke</name>
    <dbReference type="NCBI Taxonomy" id="46835"/>
    <lineage>
        <taxon>Eukaryota</taxon>
        <taxon>Metazoa</taxon>
        <taxon>Spiralia</taxon>
        <taxon>Lophotrochozoa</taxon>
        <taxon>Platyhelminthes</taxon>
        <taxon>Trematoda</taxon>
        <taxon>Digenea</taxon>
        <taxon>Plagiorchiida</taxon>
        <taxon>Echinostomata</taxon>
        <taxon>Echinostomatoidea</taxon>
        <taxon>Fasciolidae</taxon>
        <taxon>Fasciola</taxon>
    </lineage>
</organism>
<dbReference type="InterPro" id="IPR020557">
    <property type="entry name" value="Fumarate_lyase_CS"/>
</dbReference>
<dbReference type="InterPro" id="IPR008948">
    <property type="entry name" value="L-Aspartase-like"/>
</dbReference>
<dbReference type="InterPro" id="IPR022761">
    <property type="entry name" value="Fumarate_lyase_N"/>
</dbReference>
<dbReference type="PRINTS" id="PR00149">
    <property type="entry name" value="FUMRATELYASE"/>
</dbReference>
<evidence type="ECO:0000256" key="3">
    <source>
        <dbReference type="ARBA" id="ARBA00023239"/>
    </source>
</evidence>
<dbReference type="EMBL" id="SUNJ01011482">
    <property type="protein sequence ID" value="TPP58843.1"/>
    <property type="molecule type" value="Genomic_DNA"/>
</dbReference>
<comment type="similarity">
    <text evidence="1">Belongs to the class-II fumarase/aspartase family. Fumarase subfamily.</text>
</comment>
<dbReference type="Proteomes" id="UP000316759">
    <property type="component" value="Unassembled WGS sequence"/>
</dbReference>
<evidence type="ECO:0000259" key="5">
    <source>
        <dbReference type="Pfam" id="PF10415"/>
    </source>
</evidence>
<dbReference type="GO" id="GO:0006108">
    <property type="term" value="P:malate metabolic process"/>
    <property type="evidence" value="ECO:0007669"/>
    <property type="project" value="TreeGrafter"/>
</dbReference>